<evidence type="ECO:0000313" key="1">
    <source>
        <dbReference type="EMBL" id="KAI3749197.1"/>
    </source>
</evidence>
<reference evidence="2" key="1">
    <citation type="journal article" date="2022" name="Mol. Ecol. Resour.">
        <title>The genomes of chicory, endive, great burdock and yacon provide insights into Asteraceae palaeo-polyploidization history and plant inulin production.</title>
        <authorList>
            <person name="Fan W."/>
            <person name="Wang S."/>
            <person name="Wang H."/>
            <person name="Wang A."/>
            <person name="Jiang F."/>
            <person name="Liu H."/>
            <person name="Zhao H."/>
            <person name="Xu D."/>
            <person name="Zhang Y."/>
        </authorList>
    </citation>
    <scope>NUCLEOTIDE SEQUENCE [LARGE SCALE GENOMIC DNA]</scope>
    <source>
        <strain evidence="2">cv. Punajuju</strain>
    </source>
</reference>
<name>A0ACB9DRL6_CICIN</name>
<evidence type="ECO:0000313" key="2">
    <source>
        <dbReference type="Proteomes" id="UP001055811"/>
    </source>
</evidence>
<dbReference type="EMBL" id="CM042012">
    <property type="protein sequence ID" value="KAI3749197.1"/>
    <property type="molecule type" value="Genomic_DNA"/>
</dbReference>
<dbReference type="Proteomes" id="UP001055811">
    <property type="component" value="Linkage Group LG04"/>
</dbReference>
<reference evidence="1 2" key="2">
    <citation type="journal article" date="2022" name="Mol. Ecol. Resour.">
        <title>The genomes of chicory, endive, great burdock and yacon provide insights into Asteraceae paleo-polyploidization history and plant inulin production.</title>
        <authorList>
            <person name="Fan W."/>
            <person name="Wang S."/>
            <person name="Wang H."/>
            <person name="Wang A."/>
            <person name="Jiang F."/>
            <person name="Liu H."/>
            <person name="Zhao H."/>
            <person name="Xu D."/>
            <person name="Zhang Y."/>
        </authorList>
    </citation>
    <scope>NUCLEOTIDE SEQUENCE [LARGE SCALE GENOMIC DNA]</scope>
    <source>
        <strain evidence="2">cv. Punajuju</strain>
        <tissue evidence="1">Leaves</tissue>
    </source>
</reference>
<accession>A0ACB9DRL6</accession>
<keyword evidence="2" id="KW-1185">Reference proteome</keyword>
<protein>
    <submittedName>
        <fullName evidence="1">Uncharacterized protein</fullName>
    </submittedName>
</protein>
<organism evidence="1 2">
    <name type="scientific">Cichorium intybus</name>
    <name type="common">Chicory</name>
    <dbReference type="NCBI Taxonomy" id="13427"/>
    <lineage>
        <taxon>Eukaryota</taxon>
        <taxon>Viridiplantae</taxon>
        <taxon>Streptophyta</taxon>
        <taxon>Embryophyta</taxon>
        <taxon>Tracheophyta</taxon>
        <taxon>Spermatophyta</taxon>
        <taxon>Magnoliopsida</taxon>
        <taxon>eudicotyledons</taxon>
        <taxon>Gunneridae</taxon>
        <taxon>Pentapetalae</taxon>
        <taxon>asterids</taxon>
        <taxon>campanulids</taxon>
        <taxon>Asterales</taxon>
        <taxon>Asteraceae</taxon>
        <taxon>Cichorioideae</taxon>
        <taxon>Cichorieae</taxon>
        <taxon>Cichoriinae</taxon>
        <taxon>Cichorium</taxon>
    </lineage>
</organism>
<sequence length="84" mass="9801">MVREFLIWSKMLDNKKEGPWNLAAVRVSSRRRHTNGRTVAAADDSSFGRQRVTVYKVQADVYRFSFPLELVLGFLTLLYQRLSH</sequence>
<gene>
    <name evidence="1" type="ORF">L2E82_19804</name>
</gene>
<comment type="caution">
    <text evidence="1">The sequence shown here is derived from an EMBL/GenBank/DDBJ whole genome shotgun (WGS) entry which is preliminary data.</text>
</comment>
<proteinExistence type="predicted"/>